<dbReference type="Proteomes" id="UP000602076">
    <property type="component" value="Unassembled WGS sequence"/>
</dbReference>
<keyword evidence="2" id="KW-1185">Reference proteome</keyword>
<evidence type="ECO:0000313" key="2">
    <source>
        <dbReference type="Proteomes" id="UP000602076"/>
    </source>
</evidence>
<sequence>METCHWCEQPKPAQIKDTVYWELPDGTKAIEIREVPSFSCEYCGAVYQDEMVAKDIENHLFIIDTKNIEKSLTYEELMAKPKLLKRNYFDFGWKN</sequence>
<dbReference type="CDD" id="cd12870">
    <property type="entry name" value="MqsA"/>
    <property type="match status" value="1"/>
</dbReference>
<accession>A0A927HDU7</accession>
<dbReference type="InterPro" id="IPR022453">
    <property type="entry name" value="Znf_MqsA-type"/>
</dbReference>
<dbReference type="InterPro" id="IPR022451">
    <property type="entry name" value="CHP03829_YokU"/>
</dbReference>
<organism evidence="1 2">
    <name type="scientific">Peribacillus faecalis</name>
    <dbReference type="NCBI Taxonomy" id="2772559"/>
    <lineage>
        <taxon>Bacteria</taxon>
        <taxon>Bacillati</taxon>
        <taxon>Bacillota</taxon>
        <taxon>Bacilli</taxon>
        <taxon>Bacillales</taxon>
        <taxon>Bacillaceae</taxon>
        <taxon>Peribacillus</taxon>
    </lineage>
</organism>
<name>A0A927HDU7_9BACI</name>
<dbReference type="EMBL" id="JACXSI010000045">
    <property type="protein sequence ID" value="MBD3109838.1"/>
    <property type="molecule type" value="Genomic_DNA"/>
</dbReference>
<dbReference type="NCBIfam" id="TIGR03831">
    <property type="entry name" value="YgiT_finger"/>
    <property type="match status" value="1"/>
</dbReference>
<dbReference type="Pfam" id="PF14122">
    <property type="entry name" value="YokU"/>
    <property type="match status" value="1"/>
</dbReference>
<reference evidence="1" key="1">
    <citation type="submission" date="2020-09" db="EMBL/GenBank/DDBJ databases">
        <title>Bacillus faecalis sp. nov., a moderately halophilic bacterium isolated from cow faeces.</title>
        <authorList>
            <person name="Jiang L."/>
            <person name="Lee J."/>
        </authorList>
    </citation>
    <scope>NUCLEOTIDE SEQUENCE</scope>
    <source>
        <strain evidence="1">AGMB 02131</strain>
    </source>
</reference>
<comment type="caution">
    <text evidence="1">The sequence shown here is derived from an EMBL/GenBank/DDBJ whole genome shotgun (WGS) entry which is preliminary data.</text>
</comment>
<dbReference type="AlphaFoldDB" id="A0A927HDU7"/>
<dbReference type="RefSeq" id="WP_190999370.1">
    <property type="nucleotide sequence ID" value="NZ_JACXSI010000045.1"/>
</dbReference>
<dbReference type="NCBIfam" id="TIGR03829">
    <property type="entry name" value="YokU_near_AblA"/>
    <property type="match status" value="1"/>
</dbReference>
<evidence type="ECO:0000313" key="1">
    <source>
        <dbReference type="EMBL" id="MBD3109838.1"/>
    </source>
</evidence>
<proteinExistence type="predicted"/>
<gene>
    <name evidence="1" type="ORF">IEO70_15975</name>
</gene>
<protein>
    <submittedName>
        <fullName evidence="1">YokU family protein</fullName>
    </submittedName>
</protein>